<accession>A0A1Y1WHF4</accession>
<dbReference type="Proteomes" id="UP000193922">
    <property type="component" value="Unassembled WGS sequence"/>
</dbReference>
<protein>
    <recommendedName>
        <fullName evidence="2">DUF3533 domain-containing protein</fullName>
    </recommendedName>
</protein>
<dbReference type="GO" id="GO:0016020">
    <property type="term" value="C:membrane"/>
    <property type="evidence" value="ECO:0007669"/>
    <property type="project" value="TreeGrafter"/>
</dbReference>
<dbReference type="STRING" id="61395.A0A1Y1WHF4"/>
<keyword evidence="1" id="KW-0812">Transmembrane</keyword>
<dbReference type="InterPro" id="IPR053001">
    <property type="entry name" value="MNNG_permease-like"/>
</dbReference>
<dbReference type="GeneID" id="63808822"/>
<feature type="transmembrane region" description="Helical" evidence="1">
    <location>
        <begin position="34"/>
        <end position="56"/>
    </location>
</feature>
<sequence>MFGICSWKHQPEDEGRVGMRDSSMQSAVKGTAKAYIFIIVIMSCIHWFVGSMYYGVNYKRTTYVKNTDVKVIDLDGGFVGGNVTQLLLQTPAGDGVPSYVRYDGVSTVDEAKEFVRRHGWGAVVINPGLTERYTSAMLRGTEYVPTDAITAIYTTGRNAMVTLVYIEGSMAASIMKANVKFSVGALTRLKQTTAAGTQRTNPSVAAVISPIGYKAVNVAPFSFAISIIAATFMFFVSLGCTFAPMLGWKLNSFALFLKVRYRDLAVFWVAVIACWVCVLSFYASLAFLAYRGPDYNTLALTYTAGKFFAIWFTVFAVVLALALWIYALLLMVPPLYFGIVSLSHFIPNVASSIVPLETAPKFFRLFRVLPFYNGTMLFRTITSGAYPHVGQNIGILAGELLFSFCVLLGAIWLRQRMVVMGIADIPGNIHGRPGFHSPVPYYKDVRRQADEEALSKESIERQATVADSQYRLLK</sequence>
<proteinExistence type="predicted"/>
<feature type="transmembrane region" description="Helical" evidence="1">
    <location>
        <begin position="393"/>
        <end position="413"/>
    </location>
</feature>
<feature type="domain" description="DUF3533" evidence="2">
    <location>
        <begin position="39"/>
        <end position="398"/>
    </location>
</feature>
<dbReference type="Pfam" id="PF12051">
    <property type="entry name" value="DUF3533"/>
    <property type="match status" value="1"/>
</dbReference>
<gene>
    <name evidence="3" type="ORF">DL89DRAFT_85987</name>
</gene>
<dbReference type="PANTHER" id="PTHR34814:SF2">
    <property type="entry name" value="DUF3533 DOMAIN-CONTAINING PROTEIN"/>
    <property type="match status" value="1"/>
</dbReference>
<organism evidence="3 4">
    <name type="scientific">Linderina pennispora</name>
    <dbReference type="NCBI Taxonomy" id="61395"/>
    <lineage>
        <taxon>Eukaryota</taxon>
        <taxon>Fungi</taxon>
        <taxon>Fungi incertae sedis</taxon>
        <taxon>Zoopagomycota</taxon>
        <taxon>Kickxellomycotina</taxon>
        <taxon>Kickxellomycetes</taxon>
        <taxon>Kickxellales</taxon>
        <taxon>Kickxellaceae</taxon>
        <taxon>Linderina</taxon>
    </lineage>
</organism>
<keyword evidence="4" id="KW-1185">Reference proteome</keyword>
<evidence type="ECO:0000313" key="3">
    <source>
        <dbReference type="EMBL" id="ORX73001.1"/>
    </source>
</evidence>
<dbReference type="OrthoDB" id="2140105at2759"/>
<dbReference type="RefSeq" id="XP_040746341.1">
    <property type="nucleotide sequence ID" value="XM_040892174.1"/>
</dbReference>
<dbReference type="EMBL" id="MCFD01000002">
    <property type="protein sequence ID" value="ORX73001.1"/>
    <property type="molecule type" value="Genomic_DNA"/>
</dbReference>
<feature type="transmembrane region" description="Helical" evidence="1">
    <location>
        <begin position="221"/>
        <end position="245"/>
    </location>
</feature>
<reference evidence="3 4" key="1">
    <citation type="submission" date="2016-07" db="EMBL/GenBank/DDBJ databases">
        <title>Pervasive Adenine N6-methylation of Active Genes in Fungi.</title>
        <authorList>
            <consortium name="DOE Joint Genome Institute"/>
            <person name="Mondo S.J."/>
            <person name="Dannebaum R.O."/>
            <person name="Kuo R.C."/>
            <person name="Labutti K."/>
            <person name="Haridas S."/>
            <person name="Kuo A."/>
            <person name="Salamov A."/>
            <person name="Ahrendt S.R."/>
            <person name="Lipzen A."/>
            <person name="Sullivan W."/>
            <person name="Andreopoulos W.B."/>
            <person name="Clum A."/>
            <person name="Lindquist E."/>
            <person name="Daum C."/>
            <person name="Ramamoorthy G.K."/>
            <person name="Gryganskyi A."/>
            <person name="Culley D."/>
            <person name="Magnuson J.K."/>
            <person name="James T.Y."/>
            <person name="O'Malley M.A."/>
            <person name="Stajich J.E."/>
            <person name="Spatafora J.W."/>
            <person name="Visel A."/>
            <person name="Grigoriev I.V."/>
        </authorList>
    </citation>
    <scope>NUCLEOTIDE SEQUENCE [LARGE SCALE GENOMIC DNA]</scope>
    <source>
        <strain evidence="3 4">ATCC 12442</strain>
    </source>
</reference>
<keyword evidence="1" id="KW-1133">Transmembrane helix</keyword>
<feature type="transmembrane region" description="Helical" evidence="1">
    <location>
        <begin position="308"/>
        <end position="329"/>
    </location>
</feature>
<keyword evidence="1" id="KW-0472">Membrane</keyword>
<name>A0A1Y1WHF4_9FUNG</name>
<dbReference type="InterPro" id="IPR022703">
    <property type="entry name" value="DUF3533"/>
</dbReference>
<evidence type="ECO:0000256" key="1">
    <source>
        <dbReference type="SAM" id="Phobius"/>
    </source>
</evidence>
<dbReference type="PANTHER" id="PTHR34814">
    <property type="entry name" value="NITROSOGUANIDINE RESISTANCE PROTEIN SNG1"/>
    <property type="match status" value="1"/>
</dbReference>
<comment type="caution">
    <text evidence="3">The sequence shown here is derived from an EMBL/GenBank/DDBJ whole genome shotgun (WGS) entry which is preliminary data.</text>
</comment>
<dbReference type="AlphaFoldDB" id="A0A1Y1WHF4"/>
<evidence type="ECO:0000259" key="2">
    <source>
        <dbReference type="Pfam" id="PF12051"/>
    </source>
</evidence>
<feature type="transmembrane region" description="Helical" evidence="1">
    <location>
        <begin position="265"/>
        <end position="288"/>
    </location>
</feature>
<evidence type="ECO:0000313" key="4">
    <source>
        <dbReference type="Proteomes" id="UP000193922"/>
    </source>
</evidence>